<comment type="similarity">
    <text evidence="2">Belongs to the GMC oxidoreductase family.</text>
</comment>
<evidence type="ECO:0000256" key="1">
    <source>
        <dbReference type="ARBA" id="ARBA00001974"/>
    </source>
</evidence>
<keyword evidence="8" id="KW-1185">Reference proteome</keyword>
<proteinExistence type="inferred from homology"/>
<accession>A0A3D8LH20</accession>
<evidence type="ECO:0000313" key="7">
    <source>
        <dbReference type="EMBL" id="RDV16695.1"/>
    </source>
</evidence>
<organism evidence="7 8">
    <name type="scientific">Pontibacter diazotrophicus</name>
    <dbReference type="NCBI Taxonomy" id="1400979"/>
    <lineage>
        <taxon>Bacteria</taxon>
        <taxon>Pseudomonadati</taxon>
        <taxon>Bacteroidota</taxon>
        <taxon>Cytophagia</taxon>
        <taxon>Cytophagales</taxon>
        <taxon>Hymenobacteraceae</taxon>
        <taxon>Pontibacter</taxon>
    </lineage>
</organism>
<comment type="caution">
    <text evidence="7">The sequence shown here is derived from an EMBL/GenBank/DDBJ whole genome shotgun (WGS) entry which is preliminary data.</text>
</comment>
<protein>
    <submittedName>
        <fullName evidence="7">GMC family oxidoreductase</fullName>
    </submittedName>
</protein>
<dbReference type="SUPFAM" id="SSF51905">
    <property type="entry name" value="FAD/NAD(P)-binding domain"/>
    <property type="match status" value="1"/>
</dbReference>
<feature type="domain" description="Glucose-methanol-choline oxidoreductase C-terminal" evidence="6">
    <location>
        <begin position="417"/>
        <end position="472"/>
    </location>
</feature>
<evidence type="ECO:0000256" key="4">
    <source>
        <dbReference type="ARBA" id="ARBA00022827"/>
    </source>
</evidence>
<evidence type="ECO:0000313" key="8">
    <source>
        <dbReference type="Proteomes" id="UP000256708"/>
    </source>
</evidence>
<comment type="cofactor">
    <cofactor evidence="1">
        <name>FAD</name>
        <dbReference type="ChEBI" id="CHEBI:57692"/>
    </cofactor>
</comment>
<evidence type="ECO:0000259" key="6">
    <source>
        <dbReference type="Pfam" id="PF05199"/>
    </source>
</evidence>
<dbReference type="OrthoDB" id="1154541at2"/>
<dbReference type="RefSeq" id="WP_115563969.1">
    <property type="nucleotide sequence ID" value="NZ_QRGR01000003.1"/>
</dbReference>
<dbReference type="PANTHER" id="PTHR42784">
    <property type="entry name" value="PYRANOSE 2-OXIDASE"/>
    <property type="match status" value="1"/>
</dbReference>
<dbReference type="InterPro" id="IPR007867">
    <property type="entry name" value="GMC_OxRtase_C"/>
</dbReference>
<gene>
    <name evidence="7" type="ORF">DXT99_02620</name>
</gene>
<dbReference type="EMBL" id="QRGR01000003">
    <property type="protein sequence ID" value="RDV16695.1"/>
    <property type="molecule type" value="Genomic_DNA"/>
</dbReference>
<dbReference type="Pfam" id="PF05199">
    <property type="entry name" value="GMC_oxred_C"/>
    <property type="match status" value="1"/>
</dbReference>
<dbReference type="GO" id="GO:0016614">
    <property type="term" value="F:oxidoreductase activity, acting on CH-OH group of donors"/>
    <property type="evidence" value="ECO:0007669"/>
    <property type="project" value="InterPro"/>
</dbReference>
<evidence type="ECO:0000256" key="3">
    <source>
        <dbReference type="ARBA" id="ARBA00022630"/>
    </source>
</evidence>
<reference evidence="8" key="1">
    <citation type="submission" date="2018-08" db="EMBL/GenBank/DDBJ databases">
        <authorList>
            <person name="Liu Z.-W."/>
            <person name="Du Z.-J."/>
        </authorList>
    </citation>
    <scope>NUCLEOTIDE SEQUENCE [LARGE SCALE GENOMIC DNA]</scope>
    <source>
        <strain evidence="8">H4X</strain>
    </source>
</reference>
<dbReference type="Gene3D" id="3.50.50.60">
    <property type="entry name" value="FAD/NAD(P)-binding domain"/>
    <property type="match status" value="2"/>
</dbReference>
<keyword evidence="4" id="KW-0274">FAD</keyword>
<dbReference type="PANTHER" id="PTHR42784:SF1">
    <property type="entry name" value="PYRANOSE 2-OXIDASE"/>
    <property type="match status" value="1"/>
</dbReference>
<dbReference type="InterPro" id="IPR051473">
    <property type="entry name" value="P2Ox-like"/>
</dbReference>
<sequence>MKNATYDLVMVGSSFAATFFLKKYLSKAPRTAKVLVLERGFLFPHAERVKERRGEETPYAKLNPDWHQTQETIENLTPEKRWIYTLGFGGSSNCWFGCTPRFLPNDFRMKTLYGVGNDWPLQYEDLEPYYTETEEMMSISGPETTPFPKTSAYPQPPHLFTDVDRLLQKRYQNQYINQPTARARVAANGRNACCASAVCSICPVNAKFTIENSNMGVYEDPRVELVFGAQVYSLELERDIVRKVFFRQEGKELSASGEVVALGANSIFNAHILLNAGDKNPSTGKGLGEQIGLDARVYLKDLKNLGGSTWVNANGYMLYDGDHRRDYAACLMESSNHPFIRMEKGKWRDIASFRMVFEDLPDPQNYVAPSDDILKPRVNYAGPTAYALKGIENMKQNLHKVLDCLPVERIEFDEPHNSEAHILGTTRMSASPAEGVVDKYLLHHQYRNLFVLGSGAFTTFTPANPTLTLSALSLYAADKSF</sequence>
<keyword evidence="5" id="KW-0560">Oxidoreductase</keyword>
<evidence type="ECO:0000256" key="5">
    <source>
        <dbReference type="ARBA" id="ARBA00023002"/>
    </source>
</evidence>
<dbReference type="AlphaFoldDB" id="A0A3D8LH20"/>
<evidence type="ECO:0000256" key="2">
    <source>
        <dbReference type="ARBA" id="ARBA00010790"/>
    </source>
</evidence>
<keyword evidence="3" id="KW-0285">Flavoprotein</keyword>
<dbReference type="Proteomes" id="UP000256708">
    <property type="component" value="Unassembled WGS sequence"/>
</dbReference>
<dbReference type="InterPro" id="IPR036188">
    <property type="entry name" value="FAD/NAD-bd_sf"/>
</dbReference>
<name>A0A3D8LH20_9BACT</name>